<evidence type="ECO:0000256" key="8">
    <source>
        <dbReference type="SAM" id="Phobius"/>
    </source>
</evidence>
<keyword evidence="4" id="KW-1003">Cell membrane</keyword>
<dbReference type="InterPro" id="IPR013525">
    <property type="entry name" value="ABC2_TM"/>
</dbReference>
<evidence type="ECO:0000256" key="5">
    <source>
        <dbReference type="ARBA" id="ARBA00022692"/>
    </source>
</evidence>
<keyword evidence="7 8" id="KW-0472">Membrane</keyword>
<dbReference type="Proteomes" id="UP000320531">
    <property type="component" value="Unassembled WGS sequence"/>
</dbReference>
<dbReference type="Pfam" id="PF01061">
    <property type="entry name" value="ABC2_membrane"/>
    <property type="match status" value="1"/>
</dbReference>
<keyword evidence="3" id="KW-0813">Transport</keyword>
<dbReference type="AlphaFoldDB" id="A0A558GJQ4"/>
<dbReference type="GO" id="GO:0015920">
    <property type="term" value="P:lipopolysaccharide transport"/>
    <property type="evidence" value="ECO:0007669"/>
    <property type="project" value="TreeGrafter"/>
</dbReference>
<dbReference type="GO" id="GO:0005886">
    <property type="term" value="C:plasma membrane"/>
    <property type="evidence" value="ECO:0007669"/>
    <property type="project" value="UniProtKB-SubCell"/>
</dbReference>
<evidence type="ECO:0000256" key="3">
    <source>
        <dbReference type="ARBA" id="ARBA00022448"/>
    </source>
</evidence>
<comment type="similarity">
    <text evidence="2">Belongs to the ABC-2 integral membrane protein family.</text>
</comment>
<evidence type="ECO:0000256" key="7">
    <source>
        <dbReference type="ARBA" id="ARBA00023136"/>
    </source>
</evidence>
<sequence>MNDIAPACAAVIGAVLFQLDSPLHVTVLLVIPLFILIQIFNLGMVFIISKTTAFVPDFKGIVTIIQRGLFYFSGVFYDVSRFADVPVLREIMLANPFYQFLNAVRGCVLDGSAPSTETWAYLSAWSFTIAVAGFIYFWSSEEKYASVK</sequence>
<evidence type="ECO:0000256" key="4">
    <source>
        <dbReference type="ARBA" id="ARBA00022475"/>
    </source>
</evidence>
<dbReference type="PANTHER" id="PTHR30413:SF8">
    <property type="entry name" value="TRANSPORT PERMEASE PROTEIN"/>
    <property type="match status" value="1"/>
</dbReference>
<organism evidence="10 11">
    <name type="scientific">Corynebacterium aurimucosum</name>
    <dbReference type="NCBI Taxonomy" id="169292"/>
    <lineage>
        <taxon>Bacteria</taxon>
        <taxon>Bacillati</taxon>
        <taxon>Actinomycetota</taxon>
        <taxon>Actinomycetes</taxon>
        <taxon>Mycobacteriales</taxon>
        <taxon>Corynebacteriaceae</taxon>
        <taxon>Corynebacterium</taxon>
    </lineage>
</organism>
<evidence type="ECO:0000313" key="11">
    <source>
        <dbReference type="Proteomes" id="UP000320531"/>
    </source>
</evidence>
<name>A0A558GJQ4_9CORY</name>
<evidence type="ECO:0000313" key="10">
    <source>
        <dbReference type="EMBL" id="TVU57117.1"/>
    </source>
</evidence>
<dbReference type="EMBL" id="VMTY01000009">
    <property type="protein sequence ID" value="TVU57117.1"/>
    <property type="molecule type" value="Genomic_DNA"/>
</dbReference>
<accession>A0A558GJQ4</accession>
<keyword evidence="5 8" id="KW-0812">Transmembrane</keyword>
<protein>
    <recommendedName>
        <fullName evidence="9">ABC-2 type transporter transmembrane domain-containing protein</fullName>
    </recommendedName>
</protein>
<feature type="transmembrane region" description="Helical" evidence="8">
    <location>
        <begin position="25"/>
        <end position="48"/>
    </location>
</feature>
<gene>
    <name evidence="10" type="ORF">FQK23_03965</name>
</gene>
<feature type="transmembrane region" description="Helical" evidence="8">
    <location>
        <begin position="119"/>
        <end position="138"/>
    </location>
</feature>
<feature type="domain" description="ABC-2 type transporter transmembrane" evidence="9">
    <location>
        <begin position="11"/>
        <end position="107"/>
    </location>
</feature>
<evidence type="ECO:0000256" key="6">
    <source>
        <dbReference type="ARBA" id="ARBA00022989"/>
    </source>
</evidence>
<comment type="caution">
    <text evidence="10">The sequence shown here is derived from an EMBL/GenBank/DDBJ whole genome shotgun (WGS) entry which is preliminary data.</text>
</comment>
<evidence type="ECO:0000256" key="1">
    <source>
        <dbReference type="ARBA" id="ARBA00004429"/>
    </source>
</evidence>
<reference evidence="10 11" key="1">
    <citation type="submission" date="2019-07" db="EMBL/GenBank/DDBJ databases">
        <title>Draft genome of C. aurimucosum strain 14-2523.</title>
        <authorList>
            <person name="Pacheco L.G.C."/>
            <person name="Aguiar E.R.G.R."/>
            <person name="Navas J."/>
            <person name="Santos C.S."/>
            <person name="Rocha D.J.P.G."/>
        </authorList>
    </citation>
    <scope>NUCLEOTIDE SEQUENCE [LARGE SCALE GENOMIC DNA]</scope>
    <source>
        <strain evidence="10 11">14-2523</strain>
    </source>
</reference>
<proteinExistence type="inferred from homology"/>
<comment type="subcellular location">
    <subcellularLocation>
        <location evidence="1">Cell inner membrane</location>
        <topology evidence="1">Multi-pass membrane protein</topology>
    </subcellularLocation>
</comment>
<dbReference type="GO" id="GO:0140359">
    <property type="term" value="F:ABC-type transporter activity"/>
    <property type="evidence" value="ECO:0007669"/>
    <property type="project" value="InterPro"/>
</dbReference>
<evidence type="ECO:0000259" key="9">
    <source>
        <dbReference type="Pfam" id="PF01061"/>
    </source>
</evidence>
<keyword evidence="6 8" id="KW-1133">Transmembrane helix</keyword>
<dbReference type="PANTHER" id="PTHR30413">
    <property type="entry name" value="INNER MEMBRANE TRANSPORT PERMEASE"/>
    <property type="match status" value="1"/>
</dbReference>
<evidence type="ECO:0000256" key="2">
    <source>
        <dbReference type="ARBA" id="ARBA00007783"/>
    </source>
</evidence>